<keyword evidence="1" id="KW-0472">Membrane</keyword>
<dbReference type="AlphaFoldDB" id="A0A916ZWR5"/>
<keyword evidence="3" id="KW-1185">Reference proteome</keyword>
<evidence type="ECO:0008006" key="4">
    <source>
        <dbReference type="Google" id="ProtNLM"/>
    </source>
</evidence>
<gene>
    <name evidence="2" type="ORF">GCM10011390_40340</name>
</gene>
<evidence type="ECO:0000313" key="2">
    <source>
        <dbReference type="EMBL" id="GGE17167.1"/>
    </source>
</evidence>
<organism evidence="2 3">
    <name type="scientific">Aureimonas endophytica</name>
    <dbReference type="NCBI Taxonomy" id="2027858"/>
    <lineage>
        <taxon>Bacteria</taxon>
        <taxon>Pseudomonadati</taxon>
        <taxon>Pseudomonadota</taxon>
        <taxon>Alphaproteobacteria</taxon>
        <taxon>Hyphomicrobiales</taxon>
        <taxon>Aurantimonadaceae</taxon>
        <taxon>Aureimonas</taxon>
    </lineage>
</organism>
<evidence type="ECO:0000256" key="1">
    <source>
        <dbReference type="SAM" id="Phobius"/>
    </source>
</evidence>
<keyword evidence="1" id="KW-0812">Transmembrane</keyword>
<evidence type="ECO:0000313" key="3">
    <source>
        <dbReference type="Proteomes" id="UP000644699"/>
    </source>
</evidence>
<dbReference type="Proteomes" id="UP000644699">
    <property type="component" value="Unassembled WGS sequence"/>
</dbReference>
<feature type="transmembrane region" description="Helical" evidence="1">
    <location>
        <begin position="14"/>
        <end position="32"/>
    </location>
</feature>
<feature type="transmembrane region" description="Helical" evidence="1">
    <location>
        <begin position="38"/>
        <end position="58"/>
    </location>
</feature>
<dbReference type="RefSeq" id="WP_188911654.1">
    <property type="nucleotide sequence ID" value="NZ_BMIQ01000007.1"/>
</dbReference>
<reference evidence="2" key="1">
    <citation type="journal article" date="2014" name="Int. J. Syst. Evol. Microbiol.">
        <title>Complete genome sequence of Corynebacterium casei LMG S-19264T (=DSM 44701T), isolated from a smear-ripened cheese.</title>
        <authorList>
            <consortium name="US DOE Joint Genome Institute (JGI-PGF)"/>
            <person name="Walter F."/>
            <person name="Albersmeier A."/>
            <person name="Kalinowski J."/>
            <person name="Ruckert C."/>
        </authorList>
    </citation>
    <scope>NUCLEOTIDE SEQUENCE</scope>
    <source>
        <strain evidence="2">CGMCC 1.15367</strain>
    </source>
</reference>
<accession>A0A916ZWR5</accession>
<proteinExistence type="predicted"/>
<sequence>MTPSERNIAFFRPLWRRVLLVVVLTVWTGVEIFYGDRIWAWITGAVLAYSLWTFFLNFPKEGAK</sequence>
<dbReference type="EMBL" id="BMIQ01000007">
    <property type="protein sequence ID" value="GGE17167.1"/>
    <property type="molecule type" value="Genomic_DNA"/>
</dbReference>
<comment type="caution">
    <text evidence="2">The sequence shown here is derived from an EMBL/GenBank/DDBJ whole genome shotgun (WGS) entry which is preliminary data.</text>
</comment>
<name>A0A916ZWR5_9HYPH</name>
<protein>
    <recommendedName>
        <fullName evidence="4">DUF3329 domain-containing protein</fullName>
    </recommendedName>
</protein>
<keyword evidence="1" id="KW-1133">Transmembrane helix</keyword>
<reference evidence="2" key="2">
    <citation type="submission" date="2020-09" db="EMBL/GenBank/DDBJ databases">
        <authorList>
            <person name="Sun Q."/>
            <person name="Zhou Y."/>
        </authorList>
    </citation>
    <scope>NUCLEOTIDE SEQUENCE</scope>
    <source>
        <strain evidence="2">CGMCC 1.15367</strain>
    </source>
</reference>